<proteinExistence type="predicted"/>
<evidence type="ECO:0000259" key="1">
    <source>
        <dbReference type="Pfam" id="PF13460"/>
    </source>
</evidence>
<dbReference type="PANTHER" id="PTHR15020">
    <property type="entry name" value="FLAVIN REDUCTASE-RELATED"/>
    <property type="match status" value="1"/>
</dbReference>
<dbReference type="KEGG" id="scad:DN051_13600"/>
<dbReference type="SUPFAM" id="SSF51735">
    <property type="entry name" value="NAD(P)-binding Rossmann-fold domains"/>
    <property type="match status" value="1"/>
</dbReference>
<evidence type="ECO:0000313" key="2">
    <source>
        <dbReference type="EMBL" id="AWW42431.1"/>
    </source>
</evidence>
<name>A0A2Z4JBC5_9ACTN</name>
<dbReference type="CDD" id="cd05244">
    <property type="entry name" value="BVR-B_like_SDR_a"/>
    <property type="match status" value="1"/>
</dbReference>
<keyword evidence="3" id="KW-1185">Reference proteome</keyword>
<evidence type="ECO:0000313" key="3">
    <source>
        <dbReference type="Proteomes" id="UP000249616"/>
    </source>
</evidence>
<sequence length="234" mass="25009">MKLVMFGANGPTGRLATEQALAEGHSVTAVTRRPDAFPLSGAGLTVVGADILDPDAVDRAVAGHDAVLSTVGVPYTKEPVTVYSAGTANVVKAMQTHGIRRLVCVSSIGVNYEDAPGEAFIFRKVIVPVLLKMGRPLYEDAARMEDVVRGSGLDWTIIRPAGLFDATTTTDYIVSEPRHPGWFTSRKDLADALVREGVDDRNPGSVVEVITTQGVPSYFQVFMKEALHIGGSKK</sequence>
<dbReference type="PANTHER" id="PTHR15020:SF50">
    <property type="entry name" value="UPF0659 PROTEIN YMR090W"/>
    <property type="match status" value="1"/>
</dbReference>
<protein>
    <submittedName>
        <fullName evidence="2">NAD(P)-dependent oxidoreductase</fullName>
    </submittedName>
</protein>
<dbReference type="Gene3D" id="3.40.50.720">
    <property type="entry name" value="NAD(P)-binding Rossmann-like Domain"/>
    <property type="match status" value="1"/>
</dbReference>
<reference evidence="2 3" key="1">
    <citation type="journal article" date="2019" name="Int. J. Syst. Evol. Microbiol.">
        <title>Streptomyces cadmiisoli sp. nov., a novel actinomycete isolated from cadmium-contaminated soil.</title>
        <authorList>
            <person name="Li K."/>
            <person name="Tang X."/>
            <person name="Zhao J."/>
            <person name="Guo Y."/>
            <person name="Tang Y."/>
            <person name="Gao J."/>
        </authorList>
    </citation>
    <scope>NUCLEOTIDE SEQUENCE [LARGE SCALE GENOMIC DNA]</scope>
    <source>
        <strain evidence="2 3">ZFG47</strain>
    </source>
</reference>
<dbReference type="AlphaFoldDB" id="A0A2Z4JBC5"/>
<gene>
    <name evidence="2" type="ORF">DN051_13600</name>
</gene>
<feature type="domain" description="NAD(P)-binding" evidence="1">
    <location>
        <begin position="7"/>
        <end position="195"/>
    </location>
</feature>
<organism evidence="2 3">
    <name type="scientific">Streptomyces cadmiisoli</name>
    <dbReference type="NCBI Taxonomy" id="2184053"/>
    <lineage>
        <taxon>Bacteria</taxon>
        <taxon>Bacillati</taxon>
        <taxon>Actinomycetota</taxon>
        <taxon>Actinomycetes</taxon>
        <taxon>Kitasatosporales</taxon>
        <taxon>Streptomycetaceae</taxon>
        <taxon>Streptomyces</taxon>
        <taxon>Streptomyces aurantiacus group</taxon>
    </lineage>
</organism>
<dbReference type="EMBL" id="CP030073">
    <property type="protein sequence ID" value="AWW42431.1"/>
    <property type="molecule type" value="Genomic_DNA"/>
</dbReference>
<dbReference type="Proteomes" id="UP000249616">
    <property type="component" value="Chromosome"/>
</dbReference>
<dbReference type="InterPro" id="IPR036291">
    <property type="entry name" value="NAD(P)-bd_dom_sf"/>
</dbReference>
<dbReference type="Pfam" id="PF13460">
    <property type="entry name" value="NAD_binding_10"/>
    <property type="match status" value="1"/>
</dbReference>
<dbReference type="InterPro" id="IPR016040">
    <property type="entry name" value="NAD(P)-bd_dom"/>
</dbReference>
<accession>A0A2Z4JBC5</accession>